<gene>
    <name evidence="3" type="ORF">BSTOLATCC_MIC36303</name>
</gene>
<feature type="compositionally biased region" description="Polar residues" evidence="2">
    <location>
        <begin position="363"/>
        <end position="373"/>
    </location>
</feature>
<feature type="region of interest" description="Disordered" evidence="2">
    <location>
        <begin position="361"/>
        <end position="388"/>
    </location>
</feature>
<accession>A0AAU9JC58</accession>
<sequence>MESSRSSSPAKLTDTFLTQFQRLKISKDNDITGANLDTINALYSDLNSCVMSLDQKVGGVLKKHELEFLNEYKERMYRIQKEMRILKEKANEAESQRRKVEKIQSLEKERDMLREKAEKLDRLCKEQKESVDTWKNKAEEMEDDRRFLEEQIIAARKQNQHLQEQLKLVEEHNHVNSLAPDPSLEENNTGQTTESVENQIWVSSEQSEFGKSAISSLALKKSQLQLNQTSLSPSKQADYFQQVQTRFKQIVSHLQNQLEVERKTLKNLRGAKTNFILEKGELEDIFLQCVEDGKKEILARKLKASRYQPKNKKKSTLDRERDITLDEFKDIDKRKVMELFLSSEKVRKFLYDKMFSQEGEFPSQATPATKSIQSSLSGPLPKKPSTTHGLHGHVFSMPYFDDDKLHRPSTAPLRFQSHHAQLKK</sequence>
<evidence type="ECO:0000256" key="2">
    <source>
        <dbReference type="SAM" id="MobiDB-lite"/>
    </source>
</evidence>
<evidence type="ECO:0000313" key="3">
    <source>
        <dbReference type="EMBL" id="CAG9324517.1"/>
    </source>
</evidence>
<evidence type="ECO:0000256" key="1">
    <source>
        <dbReference type="SAM" id="Coils"/>
    </source>
</evidence>
<proteinExistence type="predicted"/>
<feature type="compositionally biased region" description="Low complexity" evidence="2">
    <location>
        <begin position="374"/>
        <end position="384"/>
    </location>
</feature>
<evidence type="ECO:0000313" key="4">
    <source>
        <dbReference type="Proteomes" id="UP001162131"/>
    </source>
</evidence>
<dbReference type="EMBL" id="CAJZBQ010000036">
    <property type="protein sequence ID" value="CAG9324517.1"/>
    <property type="molecule type" value="Genomic_DNA"/>
</dbReference>
<dbReference type="PANTHER" id="PTHR40515">
    <property type="entry name" value="CILIA- AND FLAGELLA-ASSOCIATED PROTEIN 157"/>
    <property type="match status" value="1"/>
</dbReference>
<keyword evidence="4" id="KW-1185">Reference proteome</keyword>
<name>A0AAU9JC58_9CILI</name>
<keyword evidence="1" id="KW-0175">Coiled coil</keyword>
<dbReference type="AlphaFoldDB" id="A0AAU9JC58"/>
<protein>
    <submittedName>
        <fullName evidence="3">Uncharacterized protein</fullName>
    </submittedName>
</protein>
<comment type="caution">
    <text evidence="3">The sequence shown here is derived from an EMBL/GenBank/DDBJ whole genome shotgun (WGS) entry which is preliminary data.</text>
</comment>
<feature type="coiled-coil region" evidence="1">
    <location>
        <begin position="69"/>
        <end position="172"/>
    </location>
</feature>
<dbReference type="Proteomes" id="UP001162131">
    <property type="component" value="Unassembled WGS sequence"/>
</dbReference>
<organism evidence="3 4">
    <name type="scientific">Blepharisma stoltei</name>
    <dbReference type="NCBI Taxonomy" id="1481888"/>
    <lineage>
        <taxon>Eukaryota</taxon>
        <taxon>Sar</taxon>
        <taxon>Alveolata</taxon>
        <taxon>Ciliophora</taxon>
        <taxon>Postciliodesmatophora</taxon>
        <taxon>Heterotrichea</taxon>
        <taxon>Heterotrichida</taxon>
        <taxon>Blepharismidae</taxon>
        <taxon>Blepharisma</taxon>
    </lineage>
</organism>
<reference evidence="3" key="1">
    <citation type="submission" date="2021-09" db="EMBL/GenBank/DDBJ databases">
        <authorList>
            <consortium name="AG Swart"/>
            <person name="Singh M."/>
            <person name="Singh A."/>
            <person name="Seah K."/>
            <person name="Emmerich C."/>
        </authorList>
    </citation>
    <scope>NUCLEOTIDE SEQUENCE</scope>
    <source>
        <strain evidence="3">ATCC30299</strain>
    </source>
</reference>
<dbReference type="PANTHER" id="PTHR40515:SF1">
    <property type="entry name" value="CILIA- AND FLAGELLA-ASSOCIATED PROTEIN 157"/>
    <property type="match status" value="1"/>
</dbReference>